<dbReference type="Proteomes" id="UP000014680">
    <property type="component" value="Unassembled WGS sequence"/>
</dbReference>
<gene>
    <name evidence="4" type="ORF">EIN_477600</name>
</gene>
<keyword evidence="3" id="KW-0472">Membrane</keyword>
<keyword evidence="3" id="KW-1133">Transmembrane helix</keyword>
<feature type="transmembrane region" description="Helical" evidence="3">
    <location>
        <begin position="202"/>
        <end position="232"/>
    </location>
</feature>
<dbReference type="Gene3D" id="3.30.420.40">
    <property type="match status" value="1"/>
</dbReference>
<keyword evidence="5" id="KW-1185">Reference proteome</keyword>
<dbReference type="Pfam" id="PF00022">
    <property type="entry name" value="Actin"/>
    <property type="match status" value="1"/>
</dbReference>
<evidence type="ECO:0000256" key="1">
    <source>
        <dbReference type="ARBA" id="ARBA00025474"/>
    </source>
</evidence>
<reference evidence="4 5" key="1">
    <citation type="submission" date="2012-10" db="EMBL/GenBank/DDBJ databases">
        <authorList>
            <person name="Zafar N."/>
            <person name="Inman J."/>
            <person name="Hall N."/>
            <person name="Lorenzi H."/>
            <person name="Caler E."/>
        </authorList>
    </citation>
    <scope>NUCLEOTIDE SEQUENCE [LARGE SCALE GENOMIC DNA]</scope>
    <source>
        <strain evidence="4 5">IP1</strain>
    </source>
</reference>
<dbReference type="VEuPathDB" id="AmoebaDB:EIN_477600"/>
<comment type="function">
    <text evidence="1">Actins are highly conserved proteins that are involved in various types of cell motility and are ubiquitously expressed in all eukaryotic cells. Multiple isoforms are involved in various cellular functions such as cytoskeleton structure, cell mobility, chromosome movement and muscle contraction.</text>
</comment>
<evidence type="ECO:0000313" key="4">
    <source>
        <dbReference type="EMBL" id="ELP89306.1"/>
    </source>
</evidence>
<dbReference type="Gene3D" id="3.90.640.10">
    <property type="entry name" value="Actin, Chain A, domain 4"/>
    <property type="match status" value="1"/>
</dbReference>
<dbReference type="AlphaFoldDB" id="L7FMM2"/>
<protein>
    <submittedName>
        <fullName evidence="4">Actin, putative</fullName>
    </submittedName>
</protein>
<evidence type="ECO:0000313" key="5">
    <source>
        <dbReference type="Proteomes" id="UP000014680"/>
    </source>
</evidence>
<proteinExistence type="inferred from homology"/>
<dbReference type="SUPFAM" id="SSF53067">
    <property type="entry name" value="Actin-like ATPase domain"/>
    <property type="match status" value="1"/>
</dbReference>
<evidence type="ECO:0000256" key="2">
    <source>
        <dbReference type="RuleBase" id="RU000487"/>
    </source>
</evidence>
<dbReference type="InterPro" id="IPR004000">
    <property type="entry name" value="Actin"/>
</dbReference>
<keyword evidence="3" id="KW-0812">Transmembrane</keyword>
<dbReference type="GeneID" id="14888291"/>
<dbReference type="PANTHER" id="PTHR11937">
    <property type="entry name" value="ACTIN"/>
    <property type="match status" value="1"/>
</dbReference>
<dbReference type="EMBL" id="KB206657">
    <property type="protein sequence ID" value="ELP89306.1"/>
    <property type="molecule type" value="Genomic_DNA"/>
</dbReference>
<dbReference type="SMART" id="SM00268">
    <property type="entry name" value="ACTIN"/>
    <property type="match status" value="1"/>
</dbReference>
<sequence>MFTQFVPVYEGSKVQVGVSRLELAGQDVNDSLEKFANTNGFTFKDYLEKETLADLKEKLCYVAQNYEEEKKKDANKLDKTFNLPDGKEIKLGVERFECAEQLFEPETCGKEIDGIIDRANDMLMHVDPDVRNELYGHIVLAGGNTMMPGFVERVKTEFTKLAPISAKDWILLHQKIEILLLGKEAPYLLVYQLLNQLVCQKMIMMTIIWVLSMQYAPKTIFLHLVFIHYYMLSK</sequence>
<comment type="similarity">
    <text evidence="2">Belongs to the actin family.</text>
</comment>
<dbReference type="InterPro" id="IPR043129">
    <property type="entry name" value="ATPase_NBD"/>
</dbReference>
<dbReference type="FunFam" id="3.90.640.10:FF:000007">
    <property type="entry name" value="Actin like 7B"/>
    <property type="match status" value="1"/>
</dbReference>
<accession>L7FMM2</accession>
<dbReference type="KEGG" id="eiv:EIN_477600"/>
<evidence type="ECO:0000256" key="3">
    <source>
        <dbReference type="SAM" id="Phobius"/>
    </source>
</evidence>
<name>L7FMM2_ENTIV</name>
<dbReference type="RefSeq" id="XP_004256077.1">
    <property type="nucleotide sequence ID" value="XM_004256029.1"/>
</dbReference>
<organism evidence="4 5">
    <name type="scientific">Entamoeba invadens IP1</name>
    <dbReference type="NCBI Taxonomy" id="370355"/>
    <lineage>
        <taxon>Eukaryota</taxon>
        <taxon>Amoebozoa</taxon>
        <taxon>Evosea</taxon>
        <taxon>Archamoebae</taxon>
        <taxon>Mastigamoebida</taxon>
        <taxon>Entamoebidae</taxon>
        <taxon>Entamoeba</taxon>
    </lineage>
</organism>